<dbReference type="GO" id="GO:0005634">
    <property type="term" value="C:nucleus"/>
    <property type="evidence" value="ECO:0007669"/>
    <property type="project" value="UniProtKB-SubCell"/>
</dbReference>
<dbReference type="AlphaFoldDB" id="A0A060TEX7"/>
<keyword evidence="7 12" id="KW-0418">Kinase</keyword>
<feature type="binding site" evidence="12">
    <location>
        <begin position="261"/>
        <end position="262"/>
    </location>
    <ligand>
        <name>ATP</name>
        <dbReference type="ChEBI" id="CHEBI:30616"/>
    </ligand>
</feature>
<keyword evidence="9 12" id="KW-0460">Magnesium</keyword>
<comment type="caution">
    <text evidence="12">Lacks conserved residue(s) required for the propagation of feature annotation.</text>
</comment>
<keyword evidence="6 12" id="KW-0547">Nucleotide-binding</keyword>
<feature type="binding site" evidence="12">
    <location>
        <position position="292"/>
    </location>
    <ligand>
        <name>K(+)</name>
        <dbReference type="ChEBI" id="CHEBI:29103"/>
    </ligand>
</feature>
<feature type="binding site" evidence="12">
    <location>
        <position position="143"/>
    </location>
    <ligand>
        <name>substrate</name>
    </ligand>
</feature>
<dbReference type="EMBL" id="HG937694">
    <property type="protein sequence ID" value="CDP37437.1"/>
    <property type="molecule type" value="Genomic_DNA"/>
</dbReference>
<evidence type="ECO:0000259" key="13">
    <source>
        <dbReference type="Pfam" id="PF00294"/>
    </source>
</evidence>
<dbReference type="InterPro" id="IPR002139">
    <property type="entry name" value="Ribo/fructo_kinase"/>
</dbReference>
<evidence type="ECO:0000256" key="7">
    <source>
        <dbReference type="ARBA" id="ARBA00022777"/>
    </source>
</evidence>
<feature type="binding site" evidence="12">
    <location>
        <position position="188"/>
    </location>
    <ligand>
        <name>ATP</name>
        <dbReference type="ChEBI" id="CHEBI:30616"/>
    </ligand>
</feature>
<feature type="active site" description="Proton acceptor" evidence="12">
    <location>
        <position position="262"/>
    </location>
</feature>
<feature type="binding site" evidence="12">
    <location>
        <position position="297"/>
    </location>
    <ligand>
        <name>K(+)</name>
        <dbReference type="ChEBI" id="CHEBI:29103"/>
    </ligand>
</feature>
<dbReference type="EC" id="2.7.1.15" evidence="2 12"/>
<dbReference type="HAMAP" id="MF_01987">
    <property type="entry name" value="Ribokinase"/>
    <property type="match status" value="1"/>
</dbReference>
<feature type="binding site" evidence="12">
    <location>
        <begin position="39"/>
        <end position="43"/>
    </location>
    <ligand>
        <name>substrate</name>
    </ligand>
</feature>
<dbReference type="Pfam" id="PF00294">
    <property type="entry name" value="PfkB"/>
    <property type="match status" value="1"/>
</dbReference>
<comment type="catalytic activity">
    <reaction evidence="12">
        <text>D-ribose + ATP = D-ribose 5-phosphate + ADP + H(+)</text>
        <dbReference type="Rhea" id="RHEA:13697"/>
        <dbReference type="ChEBI" id="CHEBI:15378"/>
        <dbReference type="ChEBI" id="CHEBI:30616"/>
        <dbReference type="ChEBI" id="CHEBI:47013"/>
        <dbReference type="ChEBI" id="CHEBI:78346"/>
        <dbReference type="ChEBI" id="CHEBI:456216"/>
        <dbReference type="EC" id="2.7.1.15"/>
    </reaction>
</comment>
<feature type="binding site" evidence="12">
    <location>
        <position position="262"/>
    </location>
    <ligand>
        <name>substrate</name>
    </ligand>
</feature>
<dbReference type="InterPro" id="IPR011877">
    <property type="entry name" value="Ribokinase"/>
</dbReference>
<comment type="pathway">
    <text evidence="12">Carbohydrate metabolism; D-ribose degradation; D-ribose 5-phosphate from beta-D-ribopyranose: step 2/2.</text>
</comment>
<dbReference type="PRINTS" id="PR00990">
    <property type="entry name" value="RIBOKINASE"/>
</dbReference>
<dbReference type="PANTHER" id="PTHR10584:SF166">
    <property type="entry name" value="RIBOKINASE"/>
    <property type="match status" value="1"/>
</dbReference>
<evidence type="ECO:0000256" key="3">
    <source>
        <dbReference type="ARBA" id="ARBA00016943"/>
    </source>
</evidence>
<comment type="cofactor">
    <cofactor evidence="12">
        <name>Mg(2+)</name>
        <dbReference type="ChEBI" id="CHEBI:18420"/>
    </cofactor>
    <text evidence="12">Requires a divalent cation, most likely magnesium in vivo, as an electrophilic catalyst to aid phosphoryl group transfer. It is the chelate of the metal and the nucleotide that is the actual substrate.</text>
</comment>
<dbReference type="GO" id="GO:0004747">
    <property type="term" value="F:ribokinase activity"/>
    <property type="evidence" value="ECO:0007669"/>
    <property type="project" value="UniProtKB-UniRule"/>
</dbReference>
<evidence type="ECO:0000256" key="2">
    <source>
        <dbReference type="ARBA" id="ARBA00012035"/>
    </source>
</evidence>
<feature type="domain" description="Carbohydrate kinase PfkB" evidence="13">
    <location>
        <begin position="1"/>
        <end position="304"/>
    </location>
</feature>
<dbReference type="Gene3D" id="3.40.1190.20">
    <property type="match status" value="1"/>
</dbReference>
<dbReference type="PANTHER" id="PTHR10584">
    <property type="entry name" value="SUGAR KINASE"/>
    <property type="match status" value="1"/>
</dbReference>
<dbReference type="PROSITE" id="PS00584">
    <property type="entry name" value="PFKB_KINASES_2"/>
    <property type="match status" value="1"/>
</dbReference>
<evidence type="ECO:0000313" key="14">
    <source>
        <dbReference type="EMBL" id="CDP37437.1"/>
    </source>
</evidence>
<comment type="activity regulation">
    <text evidence="12">Activated by a monovalent cation that binds near, but not in, the active site. The most likely occupant of the site in vivo is potassium. Ion binding induces a conformational change that may alter substrate affinity.</text>
</comment>
<comment type="subunit">
    <text evidence="12">Homodimer.</text>
</comment>
<dbReference type="InterPro" id="IPR029056">
    <property type="entry name" value="Ribokinase-like"/>
</dbReference>
<feature type="binding site" evidence="12">
    <location>
        <position position="256"/>
    </location>
    <ligand>
        <name>K(+)</name>
        <dbReference type="ChEBI" id="CHEBI:29103"/>
    </ligand>
</feature>
<comment type="similarity">
    <text evidence="1">Belongs to the carbohydrate kinase pfkB family.</text>
</comment>
<comment type="subcellular location">
    <subcellularLocation>
        <location evidence="12">Cytoplasm</location>
    </subcellularLocation>
    <subcellularLocation>
        <location evidence="12">Nucleus</location>
    </subcellularLocation>
</comment>
<feature type="binding site" evidence="12">
    <location>
        <begin position="11"/>
        <end position="13"/>
    </location>
    <ligand>
        <name>substrate</name>
    </ligand>
</feature>
<evidence type="ECO:0000256" key="5">
    <source>
        <dbReference type="ARBA" id="ARBA00022723"/>
    </source>
</evidence>
<dbReference type="PhylomeDB" id="A0A060TEX7"/>
<dbReference type="GO" id="GO:0005737">
    <property type="term" value="C:cytoplasm"/>
    <property type="evidence" value="ECO:0007669"/>
    <property type="project" value="UniProtKB-SubCell"/>
</dbReference>
<reference evidence="14" key="2">
    <citation type="submission" date="2014-06" db="EMBL/GenBank/DDBJ databases">
        <title>The complete genome of Blastobotrys (Arxula) adeninivorans LS3 - a yeast of biotechnological interest.</title>
        <authorList>
            <person name="Kunze G."/>
            <person name="Gaillardin C."/>
            <person name="Czernicka M."/>
            <person name="Durrens P."/>
            <person name="Martin T."/>
            <person name="Boer E."/>
            <person name="Gabaldon T."/>
            <person name="Cruz J."/>
            <person name="Talla E."/>
            <person name="Marck C."/>
            <person name="Goffeau A."/>
            <person name="Barbe V."/>
            <person name="Baret P."/>
            <person name="Baronian K."/>
            <person name="Beier S."/>
            <person name="Bleykasten C."/>
            <person name="Bode R."/>
            <person name="Casaregola S."/>
            <person name="Despons L."/>
            <person name="Fairhead C."/>
            <person name="Giersberg M."/>
            <person name="Gierski P."/>
            <person name="Hahnel U."/>
            <person name="Hartmann A."/>
            <person name="Jankowska D."/>
            <person name="Jubin C."/>
            <person name="Jung P."/>
            <person name="Lafontaine I."/>
            <person name="Leh-Louis V."/>
            <person name="Lemaire M."/>
            <person name="Marcet-Houben M."/>
            <person name="Mascher M."/>
            <person name="Morel G."/>
            <person name="Richard G.-F."/>
            <person name="Riechen J."/>
            <person name="Sacerdot C."/>
            <person name="Sarkar A."/>
            <person name="Savel G."/>
            <person name="Schacherer J."/>
            <person name="Sherman D."/>
            <person name="Straub M.-L."/>
            <person name="Stein N."/>
            <person name="Thierry A."/>
            <person name="Trautwein-Schult A."/>
            <person name="Westhof E."/>
            <person name="Worch S."/>
            <person name="Dujon B."/>
            <person name="Souciet J.-L."/>
            <person name="Wincker P."/>
            <person name="Scholz U."/>
            <person name="Neuveglise N."/>
        </authorList>
    </citation>
    <scope>NUCLEOTIDE SEQUENCE</scope>
    <source>
        <strain evidence="14">LS3</strain>
    </source>
</reference>
<evidence type="ECO:0000256" key="1">
    <source>
        <dbReference type="ARBA" id="ARBA00005380"/>
    </source>
</evidence>
<dbReference type="CDD" id="cd01174">
    <property type="entry name" value="ribokinase"/>
    <property type="match status" value="1"/>
</dbReference>
<evidence type="ECO:0000256" key="8">
    <source>
        <dbReference type="ARBA" id="ARBA00022840"/>
    </source>
</evidence>
<organism evidence="14">
    <name type="scientific">Blastobotrys adeninivorans</name>
    <name type="common">Yeast</name>
    <name type="synonym">Arxula adeninivorans</name>
    <dbReference type="NCBI Taxonomy" id="409370"/>
    <lineage>
        <taxon>Eukaryota</taxon>
        <taxon>Fungi</taxon>
        <taxon>Dikarya</taxon>
        <taxon>Ascomycota</taxon>
        <taxon>Saccharomycotina</taxon>
        <taxon>Dipodascomycetes</taxon>
        <taxon>Dipodascales</taxon>
        <taxon>Trichomonascaceae</taxon>
        <taxon>Blastobotrys</taxon>
    </lineage>
</organism>
<keyword evidence="5 12" id="KW-0479">Metal-binding</keyword>
<dbReference type="InterPro" id="IPR011611">
    <property type="entry name" value="PfkB_dom"/>
</dbReference>
<keyword evidence="10 12" id="KW-0630">Potassium</keyword>
<keyword evidence="11 12" id="KW-0119">Carbohydrate metabolism</keyword>
<keyword evidence="12" id="KW-0963">Cytoplasm</keyword>
<dbReference type="UniPathway" id="UPA00916">
    <property type="reaction ID" value="UER00889"/>
</dbReference>
<dbReference type="GO" id="GO:0005524">
    <property type="term" value="F:ATP binding"/>
    <property type="evidence" value="ECO:0007669"/>
    <property type="project" value="UniProtKB-UniRule"/>
</dbReference>
<comment type="function">
    <text evidence="12">Catalyzes the phosphorylation of ribose at O-5 in a reaction requiring ATP and magnesium. The resulting D-ribose-5-phosphate can then be used either for sythesis of nucleotides, histidine, and tryptophan, or as a component of the pentose phosphate pathway.</text>
</comment>
<feature type="binding site" evidence="12">
    <location>
        <position position="258"/>
    </location>
    <ligand>
        <name>K(+)</name>
        <dbReference type="ChEBI" id="CHEBI:29103"/>
    </ligand>
</feature>
<gene>
    <name evidence="12" type="primary">RBK1</name>
    <name evidence="14" type="ORF">GNLVRS02_ARAD1D11462g</name>
</gene>
<name>A0A060TEX7_BLAAD</name>
<comment type="similarity">
    <text evidence="12">Belongs to the carbohydrate kinase PfkB family. Ribokinase subfamily.</text>
</comment>
<dbReference type="InterPro" id="IPR002173">
    <property type="entry name" value="Carboh/pur_kinase_PfkB_CS"/>
</dbReference>
<evidence type="ECO:0000256" key="12">
    <source>
        <dbReference type="HAMAP-Rule" id="MF_03215"/>
    </source>
</evidence>
<keyword evidence="4 12" id="KW-0808">Transferase</keyword>
<reference evidence="14" key="1">
    <citation type="submission" date="2014-02" db="EMBL/GenBank/DDBJ databases">
        <authorList>
            <person name="Genoscope - CEA"/>
        </authorList>
    </citation>
    <scope>NUCLEOTIDE SEQUENCE</scope>
    <source>
        <strain evidence="14">LS3</strain>
    </source>
</reference>
<evidence type="ECO:0000256" key="9">
    <source>
        <dbReference type="ARBA" id="ARBA00022842"/>
    </source>
</evidence>
<evidence type="ECO:0000256" key="11">
    <source>
        <dbReference type="ARBA" id="ARBA00023277"/>
    </source>
</evidence>
<dbReference type="SUPFAM" id="SSF53613">
    <property type="entry name" value="Ribokinase-like"/>
    <property type="match status" value="1"/>
</dbReference>
<evidence type="ECO:0000256" key="6">
    <source>
        <dbReference type="ARBA" id="ARBA00022741"/>
    </source>
</evidence>
<protein>
    <recommendedName>
        <fullName evidence="3 12">Ribokinase</fullName>
        <shortName evidence="12">RK</shortName>
        <ecNumber evidence="2 12">2.7.1.15</ecNumber>
    </recommendedName>
</protein>
<accession>A0A060TEX7</accession>
<keyword evidence="8 12" id="KW-0067">ATP-binding</keyword>
<dbReference type="GO" id="GO:0046872">
    <property type="term" value="F:metal ion binding"/>
    <property type="evidence" value="ECO:0007669"/>
    <property type="project" value="UniProtKB-KW"/>
</dbReference>
<feature type="binding site" evidence="12">
    <location>
        <position position="295"/>
    </location>
    <ligand>
        <name>K(+)</name>
        <dbReference type="ChEBI" id="CHEBI:29103"/>
    </ligand>
</feature>
<keyword evidence="12" id="KW-0539">Nucleus</keyword>
<evidence type="ECO:0000256" key="4">
    <source>
        <dbReference type="ARBA" id="ARBA00022679"/>
    </source>
</evidence>
<dbReference type="GO" id="GO:0019303">
    <property type="term" value="P:D-ribose catabolic process"/>
    <property type="evidence" value="ECO:0007669"/>
    <property type="project" value="UniProtKB-UniRule"/>
</dbReference>
<proteinExistence type="inferred from homology"/>
<feature type="binding site" evidence="12">
    <location>
        <begin position="227"/>
        <end position="232"/>
    </location>
    <ligand>
        <name>ATP</name>
        <dbReference type="ChEBI" id="CHEBI:30616"/>
    </ligand>
</feature>
<evidence type="ECO:0000256" key="10">
    <source>
        <dbReference type="ARBA" id="ARBA00022958"/>
    </source>
</evidence>
<sequence>MKTITVLGSLNYDVVTRTKVVPKGGETINAESFETHHGGKGANQALAARRLSSKDSVNVKMIGKVGNDNFGHELKESLESEGIDTTKVAVVEGVRTGVSTILVETDSGENRIMFYDGANGTHKTEEITPALFAGSDMVILQNEVPLPVVYQSLKTAHQAGIPTTYNPSPVDANTPVEVFNNVDYLVVNSSEAQVLSQSEDINDSVEQAQKVIKALVTKLGCANAVITLGANGAVYYSSKLDQTGHVPASKVEKIVDTTGAGDTFLGAFSSKVVTGSPLPEAISFAAKAAAIAVTREGAAEGIPHLTEVE</sequence>